<protein>
    <submittedName>
        <fullName evidence="1">Uncharacterized protein</fullName>
    </submittedName>
</protein>
<accession>A0A3P6QSM5</accession>
<evidence type="ECO:0000313" key="2">
    <source>
        <dbReference type="Proteomes" id="UP000267096"/>
    </source>
</evidence>
<dbReference type="AlphaFoldDB" id="A0A3P6QSM5"/>
<dbReference type="EMBL" id="UYRR01025782">
    <property type="protein sequence ID" value="VDK35554.1"/>
    <property type="molecule type" value="Genomic_DNA"/>
</dbReference>
<sequence length="83" mass="9416">MLETNFTIDDIPMAVVNVVDEDGITDLHQFQRTCADDTDMTFVRRRQAFFEGTPSAIAMVCCSNLNNLTFYRVSPSTNKFISQ</sequence>
<evidence type="ECO:0000313" key="1">
    <source>
        <dbReference type="EMBL" id="VDK35554.1"/>
    </source>
</evidence>
<dbReference type="Proteomes" id="UP000267096">
    <property type="component" value="Unassembled WGS sequence"/>
</dbReference>
<proteinExistence type="predicted"/>
<name>A0A3P6QSM5_ANISI</name>
<keyword evidence="2" id="KW-1185">Reference proteome</keyword>
<organism evidence="1 2">
    <name type="scientific">Anisakis simplex</name>
    <name type="common">Herring worm</name>
    <dbReference type="NCBI Taxonomy" id="6269"/>
    <lineage>
        <taxon>Eukaryota</taxon>
        <taxon>Metazoa</taxon>
        <taxon>Ecdysozoa</taxon>
        <taxon>Nematoda</taxon>
        <taxon>Chromadorea</taxon>
        <taxon>Rhabditida</taxon>
        <taxon>Spirurina</taxon>
        <taxon>Ascaridomorpha</taxon>
        <taxon>Ascaridoidea</taxon>
        <taxon>Anisakidae</taxon>
        <taxon>Anisakis</taxon>
        <taxon>Anisakis simplex complex</taxon>
    </lineage>
</organism>
<gene>
    <name evidence="1" type="ORF">ASIM_LOCUS8954</name>
</gene>
<reference evidence="1 2" key="1">
    <citation type="submission" date="2018-11" db="EMBL/GenBank/DDBJ databases">
        <authorList>
            <consortium name="Pathogen Informatics"/>
        </authorList>
    </citation>
    <scope>NUCLEOTIDE SEQUENCE [LARGE SCALE GENOMIC DNA]</scope>
</reference>